<proteinExistence type="predicted"/>
<dbReference type="EMBL" id="AP018516">
    <property type="protein sequence ID" value="BBC81701.1"/>
    <property type="molecule type" value="Genomic_DNA"/>
</dbReference>
<keyword evidence="1" id="KW-0614">Plasmid</keyword>
<dbReference type="KEGG" id="aot:AcetOri_orf00016p"/>
<protein>
    <submittedName>
        <fullName evidence="1">WD-40 repeat family protein-1</fullName>
    </submittedName>
</protein>
<accession>A0A2Z5ZMA9</accession>
<dbReference type="AlphaFoldDB" id="A0A2Z5ZMA9"/>
<dbReference type="Proteomes" id="UP000270034">
    <property type="component" value="Plasmid pAOF1"/>
</dbReference>
<sequence>MEKNRTQVLVNEIVARALPLIHVEREAEQLDTHEAYDAFRKRHADLNRQVLTQLRGCGWICDSATTEDMRAVYYAVLRHPDLMARPVDRAAASALLNEAWAGMHGWVG</sequence>
<name>A0A2Z5ZMA9_9PROT</name>
<reference evidence="1 2" key="1">
    <citation type="submission" date="2018-02" db="EMBL/GenBank/DDBJ databases">
        <title>Acetobacter orientalis genome.</title>
        <authorList>
            <person name="Nakashima N."/>
            <person name="Tamura T."/>
        </authorList>
    </citation>
    <scope>NUCLEOTIDE SEQUENCE [LARGE SCALE GENOMIC DNA]</scope>
    <source>
        <strain evidence="1 2">FAN1</strain>
        <plasmid evidence="2">paof1 fan1 dna</plasmid>
    </source>
</reference>
<evidence type="ECO:0000313" key="1">
    <source>
        <dbReference type="EMBL" id="BBC81701.1"/>
    </source>
</evidence>
<gene>
    <name evidence="1" type="ORF">AcetOrient_orf00016p</name>
</gene>
<organism evidence="1 2">
    <name type="scientific">Acetobacter orientalis</name>
    <dbReference type="NCBI Taxonomy" id="146474"/>
    <lineage>
        <taxon>Bacteria</taxon>
        <taxon>Pseudomonadati</taxon>
        <taxon>Pseudomonadota</taxon>
        <taxon>Alphaproteobacteria</taxon>
        <taxon>Acetobacterales</taxon>
        <taxon>Acetobacteraceae</taxon>
        <taxon>Acetobacter</taxon>
    </lineage>
</organism>
<evidence type="ECO:0000313" key="2">
    <source>
        <dbReference type="Proteomes" id="UP000270034"/>
    </source>
</evidence>
<geneLocation type="plasmid" evidence="2">
    <name>paof1 fan1 dna</name>
</geneLocation>